<dbReference type="PANTHER" id="PTHR47481">
    <property type="match status" value="1"/>
</dbReference>
<evidence type="ECO:0008006" key="4">
    <source>
        <dbReference type="Google" id="ProtNLM"/>
    </source>
</evidence>
<dbReference type="PANTHER" id="PTHR47481:SF22">
    <property type="entry name" value="RETROTRANSPOSON GAG DOMAIN-CONTAINING PROTEIN"/>
    <property type="match status" value="1"/>
</dbReference>
<sequence>MAGKSTGFAVELFNGYNDFTLWQQKMRNILVREGLVKALKPKSEKPEEMKEDKWEEMRELANSTIQLYLGNSTLREIINETDPAELWAKLESRYKSKSLTNRLSLKKQLYALSMPEGGNINEHLDEFNRLITELEAVGAKIEEEDKAIILLVSLPISYEHLQTTLLFGKDTLGLDEVIAILLSHESMWRKESERISEDRAMVASSGSQARGRTTERQNGSKPKGRSHSRVASRGPLTKGNAIFVTKKAIY</sequence>
<gene>
    <name evidence="2" type="ORF">RHGRI_016524</name>
</gene>
<feature type="compositionally biased region" description="Polar residues" evidence="1">
    <location>
        <begin position="204"/>
        <end position="220"/>
    </location>
</feature>
<reference evidence="2 3" key="1">
    <citation type="submission" date="2020-08" db="EMBL/GenBank/DDBJ databases">
        <title>Plant Genome Project.</title>
        <authorList>
            <person name="Zhang R.-G."/>
        </authorList>
    </citation>
    <scope>NUCLEOTIDE SEQUENCE [LARGE SCALE GENOMIC DNA]</scope>
    <source>
        <strain evidence="2">WSP0</strain>
        <tissue evidence="2">Leaf</tissue>
    </source>
</reference>
<accession>A0AAV6JUI1</accession>
<dbReference type="Proteomes" id="UP000823749">
    <property type="component" value="Chromosome 6"/>
</dbReference>
<dbReference type="Pfam" id="PF14223">
    <property type="entry name" value="Retrotran_gag_2"/>
    <property type="match status" value="1"/>
</dbReference>
<name>A0AAV6JUI1_9ERIC</name>
<feature type="region of interest" description="Disordered" evidence="1">
    <location>
        <begin position="198"/>
        <end position="233"/>
    </location>
</feature>
<dbReference type="EMBL" id="JACTNZ010000006">
    <property type="protein sequence ID" value="KAG5543795.1"/>
    <property type="molecule type" value="Genomic_DNA"/>
</dbReference>
<evidence type="ECO:0000313" key="3">
    <source>
        <dbReference type="Proteomes" id="UP000823749"/>
    </source>
</evidence>
<comment type="caution">
    <text evidence="2">The sequence shown here is derived from an EMBL/GenBank/DDBJ whole genome shotgun (WGS) entry which is preliminary data.</text>
</comment>
<keyword evidence="3" id="KW-1185">Reference proteome</keyword>
<protein>
    <recommendedName>
        <fullName evidence="4">Retrovirus-related Pol polyprotein from transposon TNT 1-94</fullName>
    </recommendedName>
</protein>
<evidence type="ECO:0000256" key="1">
    <source>
        <dbReference type="SAM" id="MobiDB-lite"/>
    </source>
</evidence>
<evidence type="ECO:0000313" key="2">
    <source>
        <dbReference type="EMBL" id="KAG5543795.1"/>
    </source>
</evidence>
<proteinExistence type="predicted"/>
<organism evidence="2 3">
    <name type="scientific">Rhododendron griersonianum</name>
    <dbReference type="NCBI Taxonomy" id="479676"/>
    <lineage>
        <taxon>Eukaryota</taxon>
        <taxon>Viridiplantae</taxon>
        <taxon>Streptophyta</taxon>
        <taxon>Embryophyta</taxon>
        <taxon>Tracheophyta</taxon>
        <taxon>Spermatophyta</taxon>
        <taxon>Magnoliopsida</taxon>
        <taxon>eudicotyledons</taxon>
        <taxon>Gunneridae</taxon>
        <taxon>Pentapetalae</taxon>
        <taxon>asterids</taxon>
        <taxon>Ericales</taxon>
        <taxon>Ericaceae</taxon>
        <taxon>Ericoideae</taxon>
        <taxon>Rhodoreae</taxon>
        <taxon>Rhododendron</taxon>
    </lineage>
</organism>
<dbReference type="AlphaFoldDB" id="A0AAV6JUI1"/>